<protein>
    <submittedName>
        <fullName evidence="1">Uncharacterized protein</fullName>
    </submittedName>
</protein>
<proteinExistence type="predicted"/>
<reference evidence="1" key="1">
    <citation type="submission" date="2021-03" db="EMBL/GenBank/DDBJ databases">
        <authorList>
            <person name="Tran Van P."/>
        </authorList>
    </citation>
    <scope>NUCLEOTIDE SEQUENCE</scope>
</reference>
<keyword evidence="2" id="KW-1185">Reference proteome</keyword>
<name>A0ABN7NP51_TIMPD</name>
<organism evidence="1 2">
    <name type="scientific">Timema podura</name>
    <name type="common">Walking stick</name>
    <dbReference type="NCBI Taxonomy" id="61482"/>
    <lineage>
        <taxon>Eukaryota</taxon>
        <taxon>Metazoa</taxon>
        <taxon>Ecdysozoa</taxon>
        <taxon>Arthropoda</taxon>
        <taxon>Hexapoda</taxon>
        <taxon>Insecta</taxon>
        <taxon>Pterygota</taxon>
        <taxon>Neoptera</taxon>
        <taxon>Polyneoptera</taxon>
        <taxon>Phasmatodea</taxon>
        <taxon>Timematodea</taxon>
        <taxon>Timematoidea</taxon>
        <taxon>Timematidae</taxon>
        <taxon>Timema</taxon>
    </lineage>
</organism>
<accession>A0ABN7NP51</accession>
<gene>
    <name evidence="1" type="ORF">TPAB3V08_LOCUS3384</name>
</gene>
<dbReference type="EMBL" id="CAJPIN010003789">
    <property type="protein sequence ID" value="CAG2056392.1"/>
    <property type="molecule type" value="Genomic_DNA"/>
</dbReference>
<dbReference type="Proteomes" id="UP001153148">
    <property type="component" value="Unassembled WGS sequence"/>
</dbReference>
<evidence type="ECO:0000313" key="2">
    <source>
        <dbReference type="Proteomes" id="UP001153148"/>
    </source>
</evidence>
<evidence type="ECO:0000313" key="1">
    <source>
        <dbReference type="EMBL" id="CAG2056392.1"/>
    </source>
</evidence>
<comment type="caution">
    <text evidence="1">The sequence shown here is derived from an EMBL/GenBank/DDBJ whole genome shotgun (WGS) entry which is preliminary data.</text>
</comment>
<sequence length="72" mass="8202">MRIKGIGKVEYIGSDPTFVWRESGKPFRENPPERDSHLDLPVLGSLAQHETSALDNYITETCLDKWSGNRNK</sequence>